<evidence type="ECO:0000313" key="1">
    <source>
        <dbReference type="EMBL" id="MXY93394.1"/>
    </source>
</evidence>
<comment type="caution">
    <text evidence="1">The sequence shown here is derived from an EMBL/GenBank/DDBJ whole genome shotgun (WGS) entry which is preliminary data.</text>
</comment>
<sequence length="187" mass="20375">MSGGRIVPLEKQSAAIAMWYWYDDDSSLKTSPIHPPHSRPIATAVAWLNPPLISSLHNQFARWTTARVSPGPVIPHRLWIDQDGGIAFRFVADAPDAMPAVGAGEALAQWLVMISKWMEIHVVLARARNVWSLTELVGALTFTTPSLLPRQLVQFPPDNWEQVARGLAASIAEGSLPESPPEVSGTG</sequence>
<organism evidence="1">
    <name type="scientific">Caldilineaceae bacterium SB0664_bin_27</name>
    <dbReference type="NCBI Taxonomy" id="2605260"/>
    <lineage>
        <taxon>Bacteria</taxon>
        <taxon>Bacillati</taxon>
        <taxon>Chloroflexota</taxon>
        <taxon>Caldilineae</taxon>
        <taxon>Caldilineales</taxon>
        <taxon>Caldilineaceae</taxon>
    </lineage>
</organism>
<dbReference type="EMBL" id="VXRG01000067">
    <property type="protein sequence ID" value="MXY93394.1"/>
    <property type="molecule type" value="Genomic_DNA"/>
</dbReference>
<protein>
    <submittedName>
        <fullName evidence="1">Uncharacterized protein</fullName>
    </submittedName>
</protein>
<reference evidence="1" key="1">
    <citation type="submission" date="2019-09" db="EMBL/GenBank/DDBJ databases">
        <title>Characterisation of the sponge microbiome using genome-centric metagenomics.</title>
        <authorList>
            <person name="Engelberts J.P."/>
            <person name="Robbins S.J."/>
            <person name="De Goeij J.M."/>
            <person name="Aranda M."/>
            <person name="Bell S.C."/>
            <person name="Webster N.S."/>
        </authorList>
    </citation>
    <scope>NUCLEOTIDE SEQUENCE</scope>
    <source>
        <strain evidence="1">SB0664_bin_27</strain>
    </source>
</reference>
<gene>
    <name evidence="1" type="ORF">F4Y42_08105</name>
</gene>
<dbReference type="AlphaFoldDB" id="A0A6B0YQK7"/>
<proteinExistence type="predicted"/>
<name>A0A6B0YQK7_9CHLR</name>
<accession>A0A6B0YQK7</accession>